<evidence type="ECO:0000259" key="8">
    <source>
        <dbReference type="PROSITE" id="PS51007"/>
    </source>
</evidence>
<evidence type="ECO:0000313" key="10">
    <source>
        <dbReference type="Proteomes" id="UP000485880"/>
    </source>
</evidence>
<comment type="caution">
    <text evidence="9">The sequence shown here is derived from an EMBL/GenBank/DDBJ whole genome shotgun (WGS) entry which is preliminary data.</text>
</comment>
<organism evidence="9 10">
    <name type="scientific">Methylocella tundrae</name>
    <dbReference type="NCBI Taxonomy" id="227605"/>
    <lineage>
        <taxon>Bacteria</taxon>
        <taxon>Pseudomonadati</taxon>
        <taxon>Pseudomonadota</taxon>
        <taxon>Alphaproteobacteria</taxon>
        <taxon>Hyphomicrobiales</taxon>
        <taxon>Beijerinckiaceae</taxon>
        <taxon>Methylocella</taxon>
    </lineage>
</organism>
<keyword evidence="2 6" id="KW-0349">Heme</keyword>
<dbReference type="Proteomes" id="UP000485880">
    <property type="component" value="Unassembled WGS sequence"/>
</dbReference>
<evidence type="ECO:0000256" key="1">
    <source>
        <dbReference type="ARBA" id="ARBA00022448"/>
    </source>
</evidence>
<dbReference type="InterPro" id="IPR009056">
    <property type="entry name" value="Cyt_c-like_dom"/>
</dbReference>
<evidence type="ECO:0000313" key="9">
    <source>
        <dbReference type="EMBL" id="VTZ49055.1"/>
    </source>
</evidence>
<keyword evidence="7" id="KW-0732">Signal</keyword>
<dbReference type="RefSeq" id="WP_174511477.1">
    <property type="nucleotide sequence ID" value="NZ_CABFMQ020000035.1"/>
</dbReference>
<name>A0A8B6M2T0_METTU</name>
<keyword evidence="1" id="KW-0813">Transport</keyword>
<proteinExistence type="predicted"/>
<dbReference type="Gene3D" id="1.10.760.10">
    <property type="entry name" value="Cytochrome c-like domain"/>
    <property type="match status" value="1"/>
</dbReference>
<sequence>MRLETLISGLALAAGLGLAGGASAAGDAAAGKAIFARTCQNCHSLDIGVNKVGPSLSDIINRKAGVVPGFEYSDALKNSGKTWTVEELDLYLSNPRGVLHGVKMYFSGLKTEAERADVIAYLLSVQQ</sequence>
<keyword evidence="5 6" id="KW-0408">Iron</keyword>
<protein>
    <submittedName>
        <fullName evidence="9">Cytochrome c</fullName>
    </submittedName>
</protein>
<dbReference type="InterPro" id="IPR002327">
    <property type="entry name" value="Cyt_c_1A/1B"/>
</dbReference>
<dbReference type="AlphaFoldDB" id="A0A8B6M2T0"/>
<feature type="chain" id="PRO_5032777118" evidence="7">
    <location>
        <begin position="25"/>
        <end position="127"/>
    </location>
</feature>
<feature type="signal peptide" evidence="7">
    <location>
        <begin position="1"/>
        <end position="24"/>
    </location>
</feature>
<gene>
    <name evidence="9" type="ORF">MPC4_130076</name>
</gene>
<dbReference type="GO" id="GO:0046872">
    <property type="term" value="F:metal ion binding"/>
    <property type="evidence" value="ECO:0007669"/>
    <property type="project" value="UniProtKB-KW"/>
</dbReference>
<evidence type="ECO:0000256" key="7">
    <source>
        <dbReference type="SAM" id="SignalP"/>
    </source>
</evidence>
<reference evidence="9 10" key="1">
    <citation type="submission" date="2019-05" db="EMBL/GenBank/DDBJ databases">
        <authorList>
            <person name="Farhan Ul Haque M."/>
        </authorList>
    </citation>
    <scope>NUCLEOTIDE SEQUENCE [LARGE SCALE GENOMIC DNA]</scope>
    <source>
        <strain evidence="9">2</strain>
    </source>
</reference>
<dbReference type="PANTHER" id="PTHR11961">
    <property type="entry name" value="CYTOCHROME C"/>
    <property type="match status" value="1"/>
</dbReference>
<evidence type="ECO:0000256" key="2">
    <source>
        <dbReference type="ARBA" id="ARBA00022617"/>
    </source>
</evidence>
<dbReference type="GO" id="GO:0009055">
    <property type="term" value="F:electron transfer activity"/>
    <property type="evidence" value="ECO:0007669"/>
    <property type="project" value="InterPro"/>
</dbReference>
<keyword evidence="3 6" id="KW-0479">Metal-binding</keyword>
<evidence type="ECO:0000256" key="3">
    <source>
        <dbReference type="ARBA" id="ARBA00022723"/>
    </source>
</evidence>
<accession>A0A8B6M2T0</accession>
<evidence type="ECO:0000256" key="4">
    <source>
        <dbReference type="ARBA" id="ARBA00022982"/>
    </source>
</evidence>
<keyword evidence="10" id="KW-1185">Reference proteome</keyword>
<keyword evidence="4" id="KW-0249">Electron transport</keyword>
<feature type="domain" description="Cytochrome c" evidence="8">
    <location>
        <begin position="26"/>
        <end position="126"/>
    </location>
</feature>
<dbReference type="PROSITE" id="PS51007">
    <property type="entry name" value="CYTC"/>
    <property type="match status" value="1"/>
</dbReference>
<dbReference type="SUPFAM" id="SSF46626">
    <property type="entry name" value="Cytochrome c"/>
    <property type="match status" value="1"/>
</dbReference>
<evidence type="ECO:0000256" key="6">
    <source>
        <dbReference type="PROSITE-ProRule" id="PRU00433"/>
    </source>
</evidence>
<dbReference type="GO" id="GO:0020037">
    <property type="term" value="F:heme binding"/>
    <property type="evidence" value="ECO:0007669"/>
    <property type="project" value="InterPro"/>
</dbReference>
<evidence type="ECO:0000256" key="5">
    <source>
        <dbReference type="ARBA" id="ARBA00023004"/>
    </source>
</evidence>
<dbReference type="EMBL" id="CABFMQ020000035">
    <property type="protein sequence ID" value="VTZ49055.1"/>
    <property type="molecule type" value="Genomic_DNA"/>
</dbReference>
<dbReference type="Pfam" id="PF00034">
    <property type="entry name" value="Cytochrom_C"/>
    <property type="match status" value="1"/>
</dbReference>
<dbReference type="PRINTS" id="PR00604">
    <property type="entry name" value="CYTCHRMECIAB"/>
</dbReference>
<dbReference type="InterPro" id="IPR036909">
    <property type="entry name" value="Cyt_c-like_dom_sf"/>
</dbReference>